<evidence type="ECO:0000313" key="4">
    <source>
        <dbReference type="Proteomes" id="UP000095751"/>
    </source>
</evidence>
<reference evidence="3 4" key="1">
    <citation type="submission" date="2016-09" db="EMBL/GenBank/DDBJ databases">
        <title>Extensive genetic diversity and differential bi-allelic expression allows diatom success in the polar Southern Ocean.</title>
        <authorList>
            <consortium name="DOE Joint Genome Institute"/>
            <person name="Mock T."/>
            <person name="Otillar R.P."/>
            <person name="Strauss J."/>
            <person name="Dupont C."/>
            <person name="Frickenhaus S."/>
            <person name="Maumus F."/>
            <person name="Mcmullan M."/>
            <person name="Sanges R."/>
            <person name="Schmutz J."/>
            <person name="Toseland A."/>
            <person name="Valas R."/>
            <person name="Veluchamy A."/>
            <person name="Ward B.J."/>
            <person name="Allen A."/>
            <person name="Barry K."/>
            <person name="Falciatore A."/>
            <person name="Ferrante M."/>
            <person name="Fortunato A.E."/>
            <person name="Gloeckner G."/>
            <person name="Gruber A."/>
            <person name="Hipkin R."/>
            <person name="Janech M."/>
            <person name="Kroth P."/>
            <person name="Leese F."/>
            <person name="Lindquist E."/>
            <person name="Lyon B.R."/>
            <person name="Martin J."/>
            <person name="Mayer C."/>
            <person name="Parker M."/>
            <person name="Quesneville H."/>
            <person name="Raymond J."/>
            <person name="Uhlig C."/>
            <person name="Valentin K.U."/>
            <person name="Worden A.Z."/>
            <person name="Armbrust E.V."/>
            <person name="Bowler C."/>
            <person name="Green B."/>
            <person name="Moulton V."/>
            <person name="Van Oosterhout C."/>
            <person name="Grigoriev I."/>
        </authorList>
    </citation>
    <scope>NUCLEOTIDE SEQUENCE [LARGE SCALE GENOMIC DNA]</scope>
    <source>
        <strain evidence="3 4">CCMP1102</strain>
    </source>
</reference>
<dbReference type="InParanoid" id="A0A1E7FT70"/>
<dbReference type="Gene3D" id="1.25.10.10">
    <property type="entry name" value="Leucine-rich Repeat Variant"/>
    <property type="match status" value="1"/>
</dbReference>
<sequence>MSESETLAIKALVTAVENTNSKNDDDEYNCQQLLHLFQPTKRCDALVAGNTTKQQQALLWDALKKCSTDKSNKNQLKRFFSGMKSVLERIITDEAYVPDSVKEKDDNDHTNNNDNHDDVVKSDKRSDECLLILKYAALAVQAFLNGRMIRQKEKEKEQQRKVALKVPPQVLEVALALHELLFELHSCGSPAGPTKTAILSLCESWWLSEAEHRESLIAQCLPLLVLKACDDTDKFTTKTHIVRLHKLRHAFGCIDFADPSSDSLRQLLLRVASNPLCLKLSEGKKFLATLLQQDVHLVKDLHLAFRAQIPEAKPSILQSYGEIYHRAWKEVRENQEDDDDDDNDDNNNNEREEAKSIRNAIEYEVLQDLMHSVIHVASPGTFQSILTVLEPLHADKKNKEVANLFFRLYSPILWRSLAATNPGVRKNAVVILEKVFPLHDPLNRHQTNSMKDAVLKATEAMQVALQDADPAVRVAASGATARSCAMFWEALPSQEIRSLLNHIVIQHASDSRSAVVRAAALDAATTLLDAKQSHGVLRALLPSLGNLIHDKTEKVRLAAVKMLIKVKQVPGIRFYHIVPVDQLCARFVMEAKLHSSPRNAMSKELTGLMLNSYFPQGNSMSANQQLQRTLTFLLTDPNAASVFYANLADHLEVESVVKFILMLFTCLKSSVDSDQANQVKLSQKQKKRRRRVSGEDSTDDHDDKDPSGNLSAANTPLMASIAGTINALWDSIVISLEKPKYLACKKVLEERFADKEALVDIMAHFEQKGLESLTQQKDDESRRNECFRTCSSLLNCATRLDHKSTKNVVSFVTSSLTSVSKEESESVIPLVTSYFAFLCASKFVEDVAESMARSIELNPVEDVSLFSPDFEETLGIRRSRRSSSSTSGKRKEDHIPTLSNAISWGVFEYILQGVSQEGRAMRQLILSSKTATRSIEKALEKGIKFAERLLADSLGRNFGNEEVEYAIRASEAYGRFALHKESSAALENDDKTSMDRQVGKLLLWTTNKIIPAFLNFEDDGASTLRDLNLSHISALESSLVHAEPGSPSIASPPKQKANRGRTPEAMRGPSSLFVTSPSDSPVIVSAKVASALLLSSCMISSKCSQWECRMGNTSISFENANCSSEVWNQGGTIEILLDIILGNAGFTLSFAKALVKKMAAANEGEGETNALVNFEAKCLSLIIQVTQGPEMTAILSDLDAQNFKEDGGMRLLVENLLECSA</sequence>
<dbReference type="InterPro" id="IPR021133">
    <property type="entry name" value="HEAT_type_2"/>
</dbReference>
<evidence type="ECO:0000256" key="1">
    <source>
        <dbReference type="PROSITE-ProRule" id="PRU00103"/>
    </source>
</evidence>
<feature type="region of interest" description="Disordered" evidence="2">
    <location>
        <begin position="677"/>
        <end position="713"/>
    </location>
</feature>
<dbReference type="PANTHER" id="PTHR16199">
    <property type="entry name" value="CONDENSIN-2 COMPLEX SUBUNIT G2"/>
    <property type="match status" value="1"/>
</dbReference>
<feature type="region of interest" description="Disordered" evidence="2">
    <location>
        <begin position="332"/>
        <end position="354"/>
    </location>
</feature>
<dbReference type="InterPro" id="IPR011989">
    <property type="entry name" value="ARM-like"/>
</dbReference>
<dbReference type="GO" id="GO:0000796">
    <property type="term" value="C:condensin complex"/>
    <property type="evidence" value="ECO:0007669"/>
    <property type="project" value="TreeGrafter"/>
</dbReference>
<organism evidence="3 4">
    <name type="scientific">Fragilariopsis cylindrus CCMP1102</name>
    <dbReference type="NCBI Taxonomy" id="635003"/>
    <lineage>
        <taxon>Eukaryota</taxon>
        <taxon>Sar</taxon>
        <taxon>Stramenopiles</taxon>
        <taxon>Ochrophyta</taxon>
        <taxon>Bacillariophyta</taxon>
        <taxon>Bacillariophyceae</taxon>
        <taxon>Bacillariophycidae</taxon>
        <taxon>Bacillariales</taxon>
        <taxon>Bacillariaceae</taxon>
        <taxon>Fragilariopsis</taxon>
    </lineage>
</organism>
<dbReference type="SUPFAM" id="SSF48371">
    <property type="entry name" value="ARM repeat"/>
    <property type="match status" value="1"/>
</dbReference>
<feature type="compositionally biased region" description="Basic and acidic residues" evidence="2">
    <location>
        <begin position="100"/>
        <end position="121"/>
    </location>
</feature>
<dbReference type="InterPro" id="IPR024741">
    <property type="entry name" value="Condensin2_G2"/>
</dbReference>
<evidence type="ECO:0000313" key="3">
    <source>
        <dbReference type="EMBL" id="OEU21370.1"/>
    </source>
</evidence>
<protein>
    <submittedName>
        <fullName evidence="3">Uncharacterized protein</fullName>
    </submittedName>
</protein>
<dbReference type="GO" id="GO:0005634">
    <property type="term" value="C:nucleus"/>
    <property type="evidence" value="ECO:0007669"/>
    <property type="project" value="InterPro"/>
</dbReference>
<dbReference type="Pfam" id="PF12422">
    <property type="entry name" value="Condensin2nSMC"/>
    <property type="match status" value="1"/>
</dbReference>
<dbReference type="Proteomes" id="UP000095751">
    <property type="component" value="Unassembled WGS sequence"/>
</dbReference>
<dbReference type="GO" id="GO:0000070">
    <property type="term" value="P:mitotic sister chromatid segregation"/>
    <property type="evidence" value="ECO:0007669"/>
    <property type="project" value="TreeGrafter"/>
</dbReference>
<dbReference type="KEGG" id="fcy:FRACYDRAFT_234994"/>
<dbReference type="PROSITE" id="PS50096">
    <property type="entry name" value="IQ"/>
    <property type="match status" value="1"/>
</dbReference>
<dbReference type="PANTHER" id="PTHR16199:SF4">
    <property type="entry name" value="CONDENSIN-2 COMPLEX SUBUNIT G2"/>
    <property type="match status" value="1"/>
</dbReference>
<dbReference type="OrthoDB" id="10062843at2759"/>
<evidence type="ECO:0000256" key="2">
    <source>
        <dbReference type="SAM" id="MobiDB-lite"/>
    </source>
</evidence>
<keyword evidence="4" id="KW-1185">Reference proteome</keyword>
<dbReference type="InterPro" id="IPR016024">
    <property type="entry name" value="ARM-type_fold"/>
</dbReference>
<accession>A0A1E7FT70</accession>
<feature type="region of interest" description="Disordered" evidence="2">
    <location>
        <begin position="1042"/>
        <end position="1069"/>
    </location>
</feature>
<dbReference type="EMBL" id="KV784354">
    <property type="protein sequence ID" value="OEU21370.1"/>
    <property type="molecule type" value="Genomic_DNA"/>
</dbReference>
<feature type="compositionally biased region" description="Acidic residues" evidence="2">
    <location>
        <begin position="335"/>
        <end position="347"/>
    </location>
</feature>
<dbReference type="AlphaFoldDB" id="A0A1E7FT70"/>
<gene>
    <name evidence="3" type="ORF">FRACYDRAFT_234994</name>
</gene>
<dbReference type="PROSITE" id="PS50077">
    <property type="entry name" value="HEAT_REPEAT"/>
    <property type="match status" value="1"/>
</dbReference>
<name>A0A1E7FT70_9STRA</name>
<feature type="repeat" description="HEAT" evidence="1">
    <location>
        <begin position="540"/>
        <end position="576"/>
    </location>
</feature>
<proteinExistence type="predicted"/>
<feature type="region of interest" description="Disordered" evidence="2">
    <location>
        <begin position="98"/>
        <end position="121"/>
    </location>
</feature>